<name>A0A0F9S145_9ZZZZ</name>
<keyword evidence="1" id="KW-0472">Membrane</keyword>
<protein>
    <submittedName>
        <fullName evidence="2">Uncharacterized protein</fullName>
    </submittedName>
</protein>
<accession>A0A0F9S145</accession>
<dbReference type="AlphaFoldDB" id="A0A0F9S145"/>
<gene>
    <name evidence="2" type="ORF">LCGC14_0829810</name>
</gene>
<sequence>MKVDKVIYFYLFCYLYMGFFWERICQIADIAQEQRHSYCKCFFNVLLWPVGFGYGLLSYVIGIINVRI</sequence>
<dbReference type="EMBL" id="LAZR01002375">
    <property type="protein sequence ID" value="KKN30856.1"/>
    <property type="molecule type" value="Genomic_DNA"/>
</dbReference>
<comment type="caution">
    <text evidence="2">The sequence shown here is derived from an EMBL/GenBank/DDBJ whole genome shotgun (WGS) entry which is preliminary data.</text>
</comment>
<keyword evidence="1" id="KW-1133">Transmembrane helix</keyword>
<reference evidence="2" key="1">
    <citation type="journal article" date="2015" name="Nature">
        <title>Complex archaea that bridge the gap between prokaryotes and eukaryotes.</title>
        <authorList>
            <person name="Spang A."/>
            <person name="Saw J.H."/>
            <person name="Jorgensen S.L."/>
            <person name="Zaremba-Niedzwiedzka K."/>
            <person name="Martijn J."/>
            <person name="Lind A.E."/>
            <person name="van Eijk R."/>
            <person name="Schleper C."/>
            <person name="Guy L."/>
            <person name="Ettema T.J."/>
        </authorList>
    </citation>
    <scope>NUCLEOTIDE SEQUENCE</scope>
</reference>
<evidence type="ECO:0000256" key="1">
    <source>
        <dbReference type="SAM" id="Phobius"/>
    </source>
</evidence>
<organism evidence="2">
    <name type="scientific">marine sediment metagenome</name>
    <dbReference type="NCBI Taxonomy" id="412755"/>
    <lineage>
        <taxon>unclassified sequences</taxon>
        <taxon>metagenomes</taxon>
        <taxon>ecological metagenomes</taxon>
    </lineage>
</organism>
<feature type="transmembrane region" description="Helical" evidence="1">
    <location>
        <begin position="6"/>
        <end position="24"/>
    </location>
</feature>
<feature type="transmembrane region" description="Helical" evidence="1">
    <location>
        <begin position="45"/>
        <end position="66"/>
    </location>
</feature>
<proteinExistence type="predicted"/>
<keyword evidence="1" id="KW-0812">Transmembrane</keyword>
<evidence type="ECO:0000313" key="2">
    <source>
        <dbReference type="EMBL" id="KKN30856.1"/>
    </source>
</evidence>